<name>A8LMR7_DINSH</name>
<gene>
    <name evidence="3" type="ordered locus">Dshi_3259</name>
</gene>
<keyword evidence="4" id="KW-1185">Reference proteome</keyword>
<evidence type="ECO:0000313" key="3">
    <source>
        <dbReference type="EMBL" id="ABV94992.1"/>
    </source>
</evidence>
<dbReference type="KEGG" id="dsh:Dshi_3259"/>
<evidence type="ECO:0000256" key="2">
    <source>
        <dbReference type="SAM" id="SignalP"/>
    </source>
</evidence>
<feature type="compositionally biased region" description="Pro residues" evidence="1">
    <location>
        <begin position="197"/>
        <end position="208"/>
    </location>
</feature>
<reference evidence="4" key="1">
    <citation type="journal article" date="2010" name="ISME J.">
        <title>The complete genome sequence of the algal symbiont Dinoroseobacter shibae: a hitchhiker's guide to life in the sea.</title>
        <authorList>
            <person name="Wagner-Dobler I."/>
            <person name="Ballhausen B."/>
            <person name="Berger M."/>
            <person name="Brinkhoff T."/>
            <person name="Buchholz I."/>
            <person name="Bunk B."/>
            <person name="Cypionka H."/>
            <person name="Daniel R."/>
            <person name="Drepper T."/>
            <person name="Gerdts G."/>
            <person name="Hahnke S."/>
            <person name="Han C."/>
            <person name="Jahn D."/>
            <person name="Kalhoefer D."/>
            <person name="Kiss H."/>
            <person name="Klenk H.P."/>
            <person name="Kyrpides N."/>
            <person name="Liebl W."/>
            <person name="Liesegang H."/>
            <person name="Meincke L."/>
            <person name="Pati A."/>
            <person name="Petersen J."/>
            <person name="Piekarski T."/>
            <person name="Pommerenke C."/>
            <person name="Pradella S."/>
            <person name="Pukall R."/>
            <person name="Rabus R."/>
            <person name="Stackebrandt E."/>
            <person name="Thole S."/>
            <person name="Thompson L."/>
            <person name="Tielen P."/>
            <person name="Tomasch J."/>
            <person name="von Jan M."/>
            <person name="Wanphrut N."/>
            <person name="Wichels A."/>
            <person name="Zech H."/>
            <person name="Simon M."/>
        </authorList>
    </citation>
    <scope>NUCLEOTIDE SEQUENCE [LARGE SCALE GENOMIC DNA]</scope>
    <source>
        <strain evidence="4">DSM 16493 / NCIMB 14021 / DFL 12</strain>
    </source>
</reference>
<organism evidence="3 4">
    <name type="scientific">Dinoroseobacter shibae (strain DSM 16493 / NCIMB 14021 / DFL 12)</name>
    <dbReference type="NCBI Taxonomy" id="398580"/>
    <lineage>
        <taxon>Bacteria</taxon>
        <taxon>Pseudomonadati</taxon>
        <taxon>Pseudomonadota</taxon>
        <taxon>Alphaproteobacteria</taxon>
        <taxon>Rhodobacterales</taxon>
        <taxon>Roseobacteraceae</taxon>
        <taxon>Dinoroseobacter</taxon>
    </lineage>
</organism>
<dbReference type="RefSeq" id="WP_012179919.1">
    <property type="nucleotide sequence ID" value="NC_009952.1"/>
</dbReference>
<evidence type="ECO:0000256" key="1">
    <source>
        <dbReference type="SAM" id="MobiDB-lite"/>
    </source>
</evidence>
<dbReference type="OrthoDB" id="7847197at2"/>
<dbReference type="STRING" id="398580.Dshi_3259"/>
<evidence type="ECO:0000313" key="4">
    <source>
        <dbReference type="Proteomes" id="UP000006833"/>
    </source>
</evidence>
<feature type="region of interest" description="Disordered" evidence="1">
    <location>
        <begin position="190"/>
        <end position="223"/>
    </location>
</feature>
<dbReference type="EMBL" id="CP000830">
    <property type="protein sequence ID" value="ABV94992.1"/>
    <property type="molecule type" value="Genomic_DNA"/>
</dbReference>
<dbReference type="eggNOG" id="COG3118">
    <property type="taxonomic scope" value="Bacteria"/>
</dbReference>
<accession>A8LMR7</accession>
<keyword evidence="2" id="KW-0732">Signal</keyword>
<dbReference type="Proteomes" id="UP000006833">
    <property type="component" value="Chromosome"/>
</dbReference>
<dbReference type="HOGENOM" id="CLU_022071_0_0_5"/>
<sequence>MIRALPLALLVAGLVPPAFAAEIRSGEHADFSRLVIQFDGTFDWEFGRSADGYVLRSEGLEAALDTSRVFTLIPRDRIARIVHDRDGAEFQITLGCDCHGDAFEIRAGRVVIDIKDGKAPENSPFETVLTGSAAPVPVPSSTPPEDLVDTPVPVATRAAPAQFETSAFRDELVRGLSRAMTQGLVGSGLSLDDLLPAPDPTPVEPEPPVQTADPEPERDAPGEIGLSTMTQVEIDRLRRFLNDPVSEAQQCAKLADLDLALDASDPLAKVRHDRAALFDPMGRLSPSVAFDLAVAYLSLGFGAEALEILQLVDQDDPRTAAYQAIAAILEQQSIQTENPFWGQIECRGGYVIWEVLSRNIASRLDEEHLRGIQLHFLELPKQLRRRIGPELGMKLADAGYVEVAQVIRNSLVRAESEDFPALRNLDASMDLETDNPLGAIRHLEELVLSRGDESPGALARLFRAYFAEGMAPPEQFRELLSSYSFELQGSELGHNLAILEVEMLLRNDAAPRALEIVARIEEGERTLSSSETTQLLQASLNVPNDVGFARFVMDRMAFVTSRDISKELFETLLTRVIDAGLLELAQHLLDEAQQKPPELTERLLALHADRQARVLLALDGR</sequence>
<feature type="region of interest" description="Disordered" evidence="1">
    <location>
        <begin position="128"/>
        <end position="147"/>
    </location>
</feature>
<proteinExistence type="predicted"/>
<feature type="chain" id="PRO_5002726044" evidence="2">
    <location>
        <begin position="21"/>
        <end position="621"/>
    </location>
</feature>
<dbReference type="AlphaFoldDB" id="A8LMR7"/>
<protein>
    <submittedName>
        <fullName evidence="3">Uncharacterized protein</fullName>
    </submittedName>
</protein>
<feature type="signal peptide" evidence="2">
    <location>
        <begin position="1"/>
        <end position="20"/>
    </location>
</feature>